<dbReference type="PANTHER" id="PTHR14469">
    <property type="entry name" value="SARCOMA ANTIGEN NY-SAR-23"/>
    <property type="match status" value="1"/>
</dbReference>
<comment type="caution">
    <text evidence="2">The sequence shown here is derived from an EMBL/GenBank/DDBJ whole genome shotgun (WGS) entry which is preliminary data.</text>
</comment>
<evidence type="ECO:0000313" key="3">
    <source>
        <dbReference type="Proteomes" id="UP001176961"/>
    </source>
</evidence>
<dbReference type="PANTHER" id="PTHR14469:SF0">
    <property type="entry name" value="FAMILY WITH SEQUENCE SIMILARITY 113"/>
    <property type="match status" value="1"/>
</dbReference>
<dbReference type="AlphaFoldDB" id="A0AA36GKZ2"/>
<protein>
    <submittedName>
        <fullName evidence="2">Uncharacterized protein</fullName>
    </submittedName>
</protein>
<reference evidence="2" key="1">
    <citation type="submission" date="2023-07" db="EMBL/GenBank/DDBJ databases">
        <authorList>
            <consortium name="CYATHOMIX"/>
        </authorList>
    </citation>
    <scope>NUCLEOTIDE SEQUENCE</scope>
    <source>
        <strain evidence="2">N/A</strain>
    </source>
</reference>
<gene>
    <name evidence="2" type="ORF">CYNAS_LOCUS5962</name>
</gene>
<dbReference type="SUPFAM" id="SSF52266">
    <property type="entry name" value="SGNH hydrolase"/>
    <property type="match status" value="1"/>
</dbReference>
<dbReference type="Proteomes" id="UP001176961">
    <property type="component" value="Unassembled WGS sequence"/>
</dbReference>
<keyword evidence="3" id="KW-1185">Reference proteome</keyword>
<evidence type="ECO:0000313" key="2">
    <source>
        <dbReference type="EMBL" id="CAJ0593979.1"/>
    </source>
</evidence>
<accession>A0AA36GKZ2</accession>
<sequence>MSAENLANNGEREEVNMPTEPILKSLKSKADGSVTAAFPYDTKFVKALLKDVHLMFVGDSLMRGIYKDVIVMLHGNDLIDDSMLKSKTEPTFFGDKMIDVLPLEKDRVFRQAREYHTEYYLIQYLFTTRVMKDDIETALLELCTANEFPDVLFINSCLWDITRYNRAIDETTRQTATQPQIERTSLEEFLERISMLLRRLRLILPATTQVVWVNMPWPLPVDTRSFQNRAGSTDKYLNRMLIVDANFRASQLFRAAGYDVLDIAFYMRNQALYAYRVKDGVHWDSIGTRIMSQLVVGHLARSWNIPPPRNIQQKLNGFAENALSFDGHKNWAVCSLIAFTISTLSEGTDEYHSFPELLQRKIRAAALREIKESDPKLYDALMSDIRAMRMCKVLEDNPGTSERLDVEHLWELDEMVKAFPKVAECIGQVAAQEVTLLVNNTVCRKRKHVP</sequence>
<name>A0AA36GKZ2_CYLNA</name>
<dbReference type="InterPro" id="IPR036514">
    <property type="entry name" value="SGNH_hydro_sf"/>
</dbReference>
<dbReference type="Gene3D" id="3.40.50.1110">
    <property type="entry name" value="SGNH hydrolase"/>
    <property type="match status" value="1"/>
</dbReference>
<comment type="similarity">
    <text evidence="1">Belongs to the PC-esterase family.</text>
</comment>
<dbReference type="EMBL" id="CATQJL010000112">
    <property type="protein sequence ID" value="CAJ0593979.1"/>
    <property type="molecule type" value="Genomic_DNA"/>
</dbReference>
<proteinExistence type="inferred from homology"/>
<evidence type="ECO:0000256" key="1">
    <source>
        <dbReference type="ARBA" id="ARBA00037957"/>
    </source>
</evidence>
<organism evidence="2 3">
    <name type="scientific">Cylicocyclus nassatus</name>
    <name type="common">Nematode worm</name>
    <dbReference type="NCBI Taxonomy" id="53992"/>
    <lineage>
        <taxon>Eukaryota</taxon>
        <taxon>Metazoa</taxon>
        <taxon>Ecdysozoa</taxon>
        <taxon>Nematoda</taxon>
        <taxon>Chromadorea</taxon>
        <taxon>Rhabditida</taxon>
        <taxon>Rhabditina</taxon>
        <taxon>Rhabditomorpha</taxon>
        <taxon>Strongyloidea</taxon>
        <taxon>Strongylidae</taxon>
        <taxon>Cylicocyclus</taxon>
    </lineage>
</organism>